<dbReference type="InterPro" id="IPR002999">
    <property type="entry name" value="Tudor"/>
</dbReference>
<dbReference type="Pfam" id="PF00567">
    <property type="entry name" value="TUDOR"/>
    <property type="match status" value="6"/>
</dbReference>
<feature type="domain" description="Tudor" evidence="1">
    <location>
        <begin position="415"/>
        <end position="470"/>
    </location>
</feature>
<name>A0A7R9IGJ5_9NEOP</name>
<feature type="domain" description="Tudor" evidence="1">
    <location>
        <begin position="160"/>
        <end position="215"/>
    </location>
</feature>
<dbReference type="Gene3D" id="2.40.50.90">
    <property type="match status" value="2"/>
</dbReference>
<dbReference type="EMBL" id="OE001967">
    <property type="protein sequence ID" value="CAD7457891.1"/>
    <property type="molecule type" value="Genomic_DNA"/>
</dbReference>
<evidence type="ECO:0000313" key="2">
    <source>
        <dbReference type="EMBL" id="CAD7457891.1"/>
    </source>
</evidence>
<proteinExistence type="predicted"/>
<feature type="domain" description="Tudor" evidence="1">
    <location>
        <begin position="573"/>
        <end position="628"/>
    </location>
</feature>
<dbReference type="PANTHER" id="PTHR22948">
    <property type="entry name" value="TUDOR DOMAIN CONTAINING PROTEIN"/>
    <property type="match status" value="1"/>
</dbReference>
<dbReference type="PANTHER" id="PTHR22948:SF76">
    <property type="entry name" value="FI20010P1-RELATED"/>
    <property type="match status" value="1"/>
</dbReference>
<dbReference type="InterPro" id="IPR035437">
    <property type="entry name" value="SNase_OB-fold_sf"/>
</dbReference>
<dbReference type="InterPro" id="IPR050621">
    <property type="entry name" value="Tudor_domain_containing"/>
</dbReference>
<dbReference type="SMART" id="SM00333">
    <property type="entry name" value="TUDOR"/>
    <property type="match status" value="7"/>
</dbReference>
<feature type="domain" description="Tudor" evidence="1">
    <location>
        <begin position="778"/>
        <end position="836"/>
    </location>
</feature>
<dbReference type="Gene3D" id="2.30.30.140">
    <property type="match status" value="6"/>
</dbReference>
<feature type="domain" description="Tudor" evidence="1">
    <location>
        <begin position="960"/>
        <end position="1018"/>
    </location>
</feature>
<organism evidence="2">
    <name type="scientific">Timema tahoe</name>
    <dbReference type="NCBI Taxonomy" id="61484"/>
    <lineage>
        <taxon>Eukaryota</taxon>
        <taxon>Metazoa</taxon>
        <taxon>Ecdysozoa</taxon>
        <taxon>Arthropoda</taxon>
        <taxon>Hexapoda</taxon>
        <taxon>Insecta</taxon>
        <taxon>Pterygota</taxon>
        <taxon>Neoptera</taxon>
        <taxon>Polyneoptera</taxon>
        <taxon>Phasmatodea</taxon>
        <taxon>Timematodea</taxon>
        <taxon>Timematoidea</taxon>
        <taxon>Timematidae</taxon>
        <taxon>Timema</taxon>
    </lineage>
</organism>
<dbReference type="SUPFAM" id="SSF63748">
    <property type="entry name" value="Tudor/PWWP/MBT"/>
    <property type="match status" value="6"/>
</dbReference>
<protein>
    <recommendedName>
        <fullName evidence="1">Tudor domain-containing protein</fullName>
    </recommendedName>
</protein>
<evidence type="ECO:0000259" key="1">
    <source>
        <dbReference type="PROSITE" id="PS50304"/>
    </source>
</evidence>
<sequence>MNEMVLDLRYRARVKTLTPLLKIFYVDYGNTLDISQCELKSLPPMSSLADIPAMTSGDIAYVQVKEADPEIHPKDAQTNVQQEIAPILVTDQPTEPTVEVPAAMVAIETVQNLPDTFTQVKVSYKNGLTNYWVRLVEQDEIFRRILVELNHAEDDVLIKNPKVGTLVSAYFDGCWCRARVKAVEPHLIVHYIDFGNTEVTTLNNLRPLPETLVQDPDLALKIQLADGTSENYHNLEEDAPLNVKPVGKEIIMKTEIQLNICKLHIRPAKLRKHHIRQAKLRKHHIRQANLRKHHIRQTKSRKHHIHPAKIRKPHIRQAKHLKPQNRQAKLRKLQISQAKLYMLQILLSMLAEPAGNQQSAVVDTMQDLPKTFTQVKVVLTNSSSNYWVQRVDQETALNGILLALFNQTLKTLPVKLEIGQMCVGYYENHWYRVRVKTLKPQLTVHFVDYGNAETTTFDQLRQLPESLSSEPDLAMRIHLAEGTSEQYLNKVENDLLTVKSVGKLKDGSILVHVEGEDYSTKVEKSVSNSSTEVYVTVANGPCDYWVQTKKCSETARNITLELNKIVSDCSPVVPKIGLACSALFMGDWYRGLVTSLSPQLKVFYVDYGNTETCSLNDLRTLPDNLIDIPSAAIRVQLSDGTPQEYHNLKEGKDISIKCVDIAADGIAIVHVNGVTHTDSQLSPALSMILVEAGKSPAILTDKTEETPGLPGKVQVVHNSFIEYVVPGVTGALQILKLYSNHFVASIATKDKDCIAQYELLLELTKKGEKLPHFDNSSMPRVGDIVAAMLPSKGSFHRAMVISVEADGYMVNFCDQGTIKLVSFVKKLPDKYTCLPVAAIRCRVLTYLIPEEQFYLEYYKESTSFLFKDVKFLENKKTCVLMDLKETPLCEIAMIPWETRPEGNNSKGVLSNGDMVTLLQFLTGGLFIVTPAEKNLIEDFKLFSEELNVHCKEVKQGLGKLPEKGDLVSCQYLVDMNYYRARVFSIKNKVISVFFVDYGNMDTNVTLDMVKPLDEEFKKFPFMAFKFIMAYGSDYKVMPCLANYIDTLVNNKVPLVLEFHPNGVVLKTEDGVSVNEQIKRMSESEPSFKELNVADPTKAFQPPSSDETLKAASPVNTPAQLISVVSDVLMISKLPCTTVPVGEKVELHFLGILKSMDIMCCKADKKQLDAVAKMLKELKEFYDAAPQHPHTPVLEELCIAKFGGSDWHRAVCLSCNHNSGKHNLLFLELGCVQDVSSDNIRKMVRDPKVLKIPSLAFMCKLQAQNSQKRKARLSLAVGPPPNAFQHCSALIFNPLSNNFPHTSKTQIVFSNAYKTLKTKPSSMRS</sequence>
<gene>
    <name evidence="2" type="ORF">TTEB3V08_LOCUS5881</name>
</gene>
<accession>A0A7R9IGJ5</accession>
<dbReference type="CDD" id="cd20379">
    <property type="entry name" value="Tudor_dTUD-like"/>
    <property type="match status" value="2"/>
</dbReference>
<reference evidence="2" key="1">
    <citation type="submission" date="2020-11" db="EMBL/GenBank/DDBJ databases">
        <authorList>
            <person name="Tran Van P."/>
        </authorList>
    </citation>
    <scope>NUCLEOTIDE SEQUENCE</scope>
</reference>
<dbReference type="GO" id="GO:0005737">
    <property type="term" value="C:cytoplasm"/>
    <property type="evidence" value="ECO:0007669"/>
    <property type="project" value="UniProtKB-ARBA"/>
</dbReference>
<dbReference type="PROSITE" id="PS50304">
    <property type="entry name" value="TUDOR"/>
    <property type="match status" value="5"/>
</dbReference>